<comment type="caution">
    <text evidence="2">The sequence shown here is derived from an EMBL/GenBank/DDBJ whole genome shotgun (WGS) entry which is preliminary data.</text>
</comment>
<feature type="region of interest" description="Disordered" evidence="1">
    <location>
        <begin position="63"/>
        <end position="89"/>
    </location>
</feature>
<gene>
    <name evidence="2" type="ORF">ACFSUL_04710</name>
</gene>
<name>A0ABW5RR10_9BACI</name>
<keyword evidence="3" id="KW-1185">Reference proteome</keyword>
<protein>
    <submittedName>
        <fullName evidence="2">Uncharacterized protein</fullName>
    </submittedName>
</protein>
<evidence type="ECO:0000313" key="2">
    <source>
        <dbReference type="EMBL" id="MFD2680047.1"/>
    </source>
</evidence>
<evidence type="ECO:0000313" key="3">
    <source>
        <dbReference type="Proteomes" id="UP001597506"/>
    </source>
</evidence>
<feature type="compositionally biased region" description="Low complexity" evidence="1">
    <location>
        <begin position="127"/>
        <end position="141"/>
    </location>
</feature>
<dbReference type="Proteomes" id="UP001597506">
    <property type="component" value="Unassembled WGS sequence"/>
</dbReference>
<dbReference type="EMBL" id="JBHUMF010000011">
    <property type="protein sequence ID" value="MFD2680047.1"/>
    <property type="molecule type" value="Genomic_DNA"/>
</dbReference>
<accession>A0ABW5RR10</accession>
<dbReference type="RefSeq" id="WP_377933165.1">
    <property type="nucleotide sequence ID" value="NZ_JBHUMF010000011.1"/>
</dbReference>
<proteinExistence type="predicted"/>
<evidence type="ECO:0000256" key="1">
    <source>
        <dbReference type="SAM" id="MobiDB-lite"/>
    </source>
</evidence>
<reference evidence="3" key="1">
    <citation type="journal article" date="2019" name="Int. J. Syst. Evol. Microbiol.">
        <title>The Global Catalogue of Microorganisms (GCM) 10K type strain sequencing project: providing services to taxonomists for standard genome sequencing and annotation.</title>
        <authorList>
            <consortium name="The Broad Institute Genomics Platform"/>
            <consortium name="The Broad Institute Genome Sequencing Center for Infectious Disease"/>
            <person name="Wu L."/>
            <person name="Ma J."/>
        </authorList>
    </citation>
    <scope>NUCLEOTIDE SEQUENCE [LARGE SCALE GENOMIC DNA]</scope>
    <source>
        <strain evidence="3">KCTC 3913</strain>
    </source>
</reference>
<organism evidence="2 3">
    <name type="scientific">Bacillus seohaeanensis</name>
    <dbReference type="NCBI Taxonomy" id="284580"/>
    <lineage>
        <taxon>Bacteria</taxon>
        <taxon>Bacillati</taxon>
        <taxon>Bacillota</taxon>
        <taxon>Bacilli</taxon>
        <taxon>Bacillales</taxon>
        <taxon>Bacillaceae</taxon>
        <taxon>Bacillus</taxon>
    </lineage>
</organism>
<sequence length="439" mass="46238">MIEKLLKKGLVIAALIIVLFQSFSVPVLATIQPWTGNPWSGDKWEGSPWDGADLEWKGDSWEGKPWEGSTTEGNDWDGNGTEGNGIQGQDWSGYDWSNAPWYMDPWLNNGWSPNGFSGNGTTGNPFSGSGTNGNDFTGNGTNGSSFSGDYWSENPFLNSPFPPYSPLAYSYNYSPEDFEGNPTDIKLPMGFEVAKYISNDVIGGQVNMIDGYMKFDFENNPNGYKPGGTFYSTLLLNGVKVGLGEKTPGFVNGVSGAHDFALKSIDAVGAVKDYKILKDFRDASRAAGGVRGAAEVADNASDALSGLTKVGTISKLNVATAALGAGYSAVELGFNGAKAYEVLNSNAAGNEKVSAVAEATGNFGDLLMNAGVITAAVPGGQAAGAIMIAGGAAVWGASKLTKLVADNWNGIKKFAKDPVGNSKKAIKKGWNKIKGWFGK</sequence>
<feature type="region of interest" description="Disordered" evidence="1">
    <location>
        <begin position="117"/>
        <end position="141"/>
    </location>
</feature>